<dbReference type="PANTHER" id="PTHR23502:SF163">
    <property type="entry name" value="MAJOR FACILITATOR SUPERFAMILY (MFS) PROFILE DOMAIN-CONTAINING PROTEIN"/>
    <property type="match status" value="1"/>
</dbReference>
<evidence type="ECO:0000313" key="8">
    <source>
        <dbReference type="EMBL" id="KAK3201495.1"/>
    </source>
</evidence>
<evidence type="ECO:0000256" key="2">
    <source>
        <dbReference type="ARBA" id="ARBA00022692"/>
    </source>
</evidence>
<dbReference type="AlphaFoldDB" id="A0AAN6LRK9"/>
<dbReference type="Pfam" id="PF07690">
    <property type="entry name" value="MFS_1"/>
    <property type="match status" value="1"/>
</dbReference>
<protein>
    <recommendedName>
        <fullName evidence="7">Major facilitator superfamily (MFS) profile domain-containing protein</fullName>
    </recommendedName>
</protein>
<feature type="region of interest" description="Disordered" evidence="5">
    <location>
        <begin position="1"/>
        <end position="24"/>
    </location>
</feature>
<proteinExistence type="predicted"/>
<feature type="compositionally biased region" description="Basic and acidic residues" evidence="5">
    <location>
        <begin position="550"/>
        <end position="560"/>
    </location>
</feature>
<evidence type="ECO:0000313" key="9">
    <source>
        <dbReference type="Proteomes" id="UP001280581"/>
    </source>
</evidence>
<evidence type="ECO:0000256" key="4">
    <source>
        <dbReference type="ARBA" id="ARBA00023136"/>
    </source>
</evidence>
<keyword evidence="4 6" id="KW-0472">Membrane</keyword>
<organism evidence="8 9">
    <name type="scientific">Pseudopithomyces chartarum</name>
    <dbReference type="NCBI Taxonomy" id="1892770"/>
    <lineage>
        <taxon>Eukaryota</taxon>
        <taxon>Fungi</taxon>
        <taxon>Dikarya</taxon>
        <taxon>Ascomycota</taxon>
        <taxon>Pezizomycotina</taxon>
        <taxon>Dothideomycetes</taxon>
        <taxon>Pleosporomycetidae</taxon>
        <taxon>Pleosporales</taxon>
        <taxon>Massarineae</taxon>
        <taxon>Didymosphaeriaceae</taxon>
        <taxon>Pseudopithomyces</taxon>
    </lineage>
</organism>
<feature type="transmembrane region" description="Helical" evidence="6">
    <location>
        <begin position="163"/>
        <end position="185"/>
    </location>
</feature>
<feature type="domain" description="Major facilitator superfamily (MFS) profile" evidence="7">
    <location>
        <begin position="70"/>
        <end position="711"/>
    </location>
</feature>
<feature type="compositionally biased region" description="Low complexity" evidence="5">
    <location>
        <begin position="613"/>
        <end position="633"/>
    </location>
</feature>
<comment type="caution">
    <text evidence="8">The sequence shown here is derived from an EMBL/GenBank/DDBJ whole genome shotgun (WGS) entry which is preliminary data.</text>
</comment>
<reference evidence="8 9" key="1">
    <citation type="submission" date="2021-02" db="EMBL/GenBank/DDBJ databases">
        <title>Genome assembly of Pseudopithomyces chartarum.</title>
        <authorList>
            <person name="Jauregui R."/>
            <person name="Singh J."/>
            <person name="Voisey C."/>
        </authorList>
    </citation>
    <scope>NUCLEOTIDE SEQUENCE [LARGE SCALE GENOMIC DNA]</scope>
    <source>
        <strain evidence="8 9">AGR01</strain>
    </source>
</reference>
<keyword evidence="3 6" id="KW-1133">Transmembrane helix</keyword>
<feature type="region of interest" description="Disordered" evidence="5">
    <location>
        <begin position="547"/>
        <end position="652"/>
    </location>
</feature>
<feature type="compositionally biased region" description="Polar residues" evidence="5">
    <location>
        <begin position="571"/>
        <end position="601"/>
    </location>
</feature>
<sequence length="711" mass="77676">METPSVDEKGSPISEGQHDTPSLAEECGTAKQLDNMSNTPVVSAMDPNIVDFDGDDDPENPQNWPNRRKYVIVGLLSAMQTMVNLGTLMCTPAVPVILESFGARNNDFYSVLLVAIWELGEACGPLLVAPISEYCGRLPVYHTANVMFTIWSIASALSRNANMLIAFRFFNGLSVASVTLDATVVGDMFPVEKRGTVQSFLGLAPLIGPVFGPAIGGAIAESIGWRWMFWILAICSGVIEIGFIAFFRETYKVTILRRKTLRMRKETGNDQLRPAIERPKGFEAFLQKGLIRPARMICLSPVLILLAIYVSVIFAYLYILLTTLTPVFQDKYSFSTQSASLVYIGIDKSTARYNKMHDRLALISKQLGCLKSEYTSFRHEVVDKYTRLICSTKAVLASTTSRQDSKKNDPLMRRLEKEQEKLLISIQLYHPSGMLSFDGGYSVRAHNDDQVEVLRIQNIGLQVFKTFRNELSKHGGRAEDGGSTVMKQTANLLFTSEEKIREVSLAFLHVIKDTLNAENAGYVEVSNLECYVTPELILYPLEPDTGGTIADKKLSRDPRDSGYGSEIFSPERTSVLSKPNAASSSNATSIPPSLPTTSNAAQRKRNVTDACRTSQYSKSASSSTKSSGTQTSTPASVKPSRSEQPYHQRHLRDNQVAVNKGAYTAATVVAGAYTGAKAAVIGGVAVYTAPYWVCAGLGASIAYGLGAKGAD</sequence>
<comment type="subcellular location">
    <subcellularLocation>
        <location evidence="1">Membrane</location>
        <topology evidence="1">Multi-pass membrane protein</topology>
    </subcellularLocation>
</comment>
<dbReference type="EMBL" id="WVTA01000016">
    <property type="protein sequence ID" value="KAK3201495.1"/>
    <property type="molecule type" value="Genomic_DNA"/>
</dbReference>
<dbReference type="GO" id="GO:0016020">
    <property type="term" value="C:membrane"/>
    <property type="evidence" value="ECO:0007669"/>
    <property type="project" value="UniProtKB-SubCell"/>
</dbReference>
<dbReference type="InterPro" id="IPR036259">
    <property type="entry name" value="MFS_trans_sf"/>
</dbReference>
<accession>A0AAN6LRK9</accession>
<evidence type="ECO:0000259" key="7">
    <source>
        <dbReference type="PROSITE" id="PS50850"/>
    </source>
</evidence>
<keyword evidence="2 6" id="KW-0812">Transmembrane</keyword>
<dbReference type="GO" id="GO:0022857">
    <property type="term" value="F:transmembrane transporter activity"/>
    <property type="evidence" value="ECO:0007669"/>
    <property type="project" value="InterPro"/>
</dbReference>
<name>A0AAN6LRK9_9PLEO</name>
<dbReference type="Gene3D" id="1.20.1250.20">
    <property type="entry name" value="MFS general substrate transporter like domains"/>
    <property type="match status" value="1"/>
</dbReference>
<evidence type="ECO:0000256" key="1">
    <source>
        <dbReference type="ARBA" id="ARBA00004141"/>
    </source>
</evidence>
<feature type="transmembrane region" description="Helical" evidence="6">
    <location>
        <begin position="197"/>
        <end position="215"/>
    </location>
</feature>
<gene>
    <name evidence="8" type="ORF">GRF29_185g1176275</name>
</gene>
<feature type="transmembrane region" description="Helical" evidence="6">
    <location>
        <begin position="227"/>
        <end position="247"/>
    </location>
</feature>
<feature type="compositionally biased region" description="Basic and acidic residues" evidence="5">
    <location>
        <begin position="1"/>
        <end position="10"/>
    </location>
</feature>
<dbReference type="InterPro" id="IPR020846">
    <property type="entry name" value="MFS_dom"/>
</dbReference>
<evidence type="ECO:0000256" key="3">
    <source>
        <dbReference type="ARBA" id="ARBA00022989"/>
    </source>
</evidence>
<evidence type="ECO:0000256" key="6">
    <source>
        <dbReference type="SAM" id="Phobius"/>
    </source>
</evidence>
<dbReference type="Proteomes" id="UP001280581">
    <property type="component" value="Unassembled WGS sequence"/>
</dbReference>
<evidence type="ECO:0000256" key="5">
    <source>
        <dbReference type="SAM" id="MobiDB-lite"/>
    </source>
</evidence>
<dbReference type="InterPro" id="IPR011701">
    <property type="entry name" value="MFS"/>
</dbReference>
<feature type="transmembrane region" description="Helical" evidence="6">
    <location>
        <begin position="297"/>
        <end position="321"/>
    </location>
</feature>
<dbReference type="PANTHER" id="PTHR23502">
    <property type="entry name" value="MAJOR FACILITATOR SUPERFAMILY"/>
    <property type="match status" value="1"/>
</dbReference>
<dbReference type="PROSITE" id="PS50850">
    <property type="entry name" value="MFS"/>
    <property type="match status" value="1"/>
</dbReference>
<dbReference type="SUPFAM" id="SSF103473">
    <property type="entry name" value="MFS general substrate transporter"/>
    <property type="match status" value="1"/>
</dbReference>
<keyword evidence="9" id="KW-1185">Reference proteome</keyword>